<comment type="caution">
    <text evidence="2">The sequence shown here is derived from an EMBL/GenBank/DDBJ whole genome shotgun (WGS) entry which is preliminary data.</text>
</comment>
<evidence type="ECO:0000313" key="4">
    <source>
        <dbReference type="Proteomes" id="UP001569200"/>
    </source>
</evidence>
<dbReference type="AlphaFoldDB" id="A0A2N7JNQ3"/>
<reference evidence="2" key="3">
    <citation type="journal article" date="2018" name="Nature">
        <title>A major lineage of non-tailed dsDNA viruses as unrecognized killers of marine bacteria.</title>
        <authorList>
            <person name="Kauffman K.M."/>
            <person name="Hussain F.A."/>
            <person name="Yang J."/>
            <person name="Arevalo P."/>
            <person name="Brown J.M."/>
            <person name="Chang W.K."/>
            <person name="VanInsberghe D."/>
            <person name="Elsherbini J."/>
            <person name="Sharma R.S."/>
            <person name="Cutler M.B."/>
            <person name="Kelly L."/>
            <person name="Polz M.F."/>
        </authorList>
    </citation>
    <scope>NUCLEOTIDE SEQUENCE</scope>
    <source>
        <strain evidence="2">10N.261.48.B5</strain>
    </source>
</reference>
<dbReference type="Proteomes" id="UP000235533">
    <property type="component" value="Unassembled WGS sequence"/>
</dbReference>
<reference evidence="3" key="1">
    <citation type="submission" date="2016-07" db="EMBL/GenBank/DDBJ databases">
        <title>Nontailed viruses are major unrecognized killers of bacteria in the ocean.</title>
        <authorList>
            <person name="Kauffman K."/>
            <person name="Hussain F."/>
            <person name="Yang J."/>
            <person name="Arevalo P."/>
            <person name="Brown J."/>
            <person name="Cutler M."/>
            <person name="Kelly L."/>
            <person name="Polz M.F."/>
        </authorList>
    </citation>
    <scope>NUCLEOTIDE SEQUENCE [LARGE SCALE GENOMIC DNA]</scope>
    <source>
        <strain evidence="3">10N.261.48.B5</strain>
    </source>
</reference>
<sequence>MATLQIAVDAPFCTKKEFCRRTGWSGSSLDRAIQAGDIPILEKKGRAGSVLINLVLLYQRTAAQQA</sequence>
<evidence type="ECO:0000313" key="1">
    <source>
        <dbReference type="EMBL" id="MEZ8181125.1"/>
    </source>
</evidence>
<reference evidence="2" key="2">
    <citation type="submission" date="2016-07" db="EMBL/GenBank/DDBJ databases">
        <authorList>
            <person name="Wan K."/>
            <person name="Booth B."/>
            <person name="Spirohn K."/>
            <person name="Hao T."/>
            <person name="Hu Y."/>
            <person name="Calderwood M."/>
            <person name="Hill D."/>
            <person name="Mohr S."/>
            <person name="Vidal M."/>
            <person name="Celniker S."/>
            <person name="Perrimon N."/>
        </authorList>
    </citation>
    <scope>NUCLEOTIDE SEQUENCE</scope>
    <source>
        <strain evidence="2">10N.261.48.B5</strain>
    </source>
</reference>
<evidence type="ECO:0000313" key="2">
    <source>
        <dbReference type="EMBL" id="PMM43979.1"/>
    </source>
</evidence>
<dbReference type="Proteomes" id="UP001569200">
    <property type="component" value="Unassembled WGS sequence"/>
</dbReference>
<proteinExistence type="predicted"/>
<gene>
    <name evidence="1" type="ORF">ACED33_10595</name>
    <name evidence="2" type="ORF">BCT54_05675</name>
</gene>
<name>A0A2N7JNQ3_VIBSP</name>
<reference evidence="1 4" key="4">
    <citation type="submission" date="2024-06" db="EMBL/GenBank/DDBJ databases">
        <authorList>
            <person name="Steensen K."/>
            <person name="Seneca J."/>
            <person name="Bartlau N."/>
            <person name="Yu A.X."/>
            <person name="Polz M.F."/>
        </authorList>
    </citation>
    <scope>NUCLEOTIDE SEQUENCE [LARGE SCALE GENOMIC DNA]</scope>
    <source>
        <strain evidence="1 4">1F145</strain>
    </source>
</reference>
<evidence type="ECO:0000313" key="3">
    <source>
        <dbReference type="Proteomes" id="UP000235533"/>
    </source>
</evidence>
<organism evidence="2 3">
    <name type="scientific">Vibrio splendidus</name>
    <dbReference type="NCBI Taxonomy" id="29497"/>
    <lineage>
        <taxon>Bacteria</taxon>
        <taxon>Pseudomonadati</taxon>
        <taxon>Pseudomonadota</taxon>
        <taxon>Gammaproteobacteria</taxon>
        <taxon>Vibrionales</taxon>
        <taxon>Vibrionaceae</taxon>
        <taxon>Vibrio</taxon>
    </lineage>
</organism>
<dbReference type="EMBL" id="MCZF01000255">
    <property type="protein sequence ID" value="PMM43979.1"/>
    <property type="molecule type" value="Genomic_DNA"/>
</dbReference>
<protein>
    <submittedName>
        <fullName evidence="2">Rha family transcriptional regulator</fullName>
    </submittedName>
</protein>
<keyword evidence="4" id="KW-1185">Reference proteome</keyword>
<dbReference type="RefSeq" id="WP_004734148.1">
    <property type="nucleotide sequence ID" value="NZ_JBGONW010000004.1"/>
</dbReference>
<accession>A0A2N7JNQ3</accession>
<dbReference type="EMBL" id="JBGOOW010000008">
    <property type="protein sequence ID" value="MEZ8181125.1"/>
    <property type="molecule type" value="Genomic_DNA"/>
</dbReference>